<dbReference type="Gene3D" id="3.40.50.10470">
    <property type="entry name" value="Translation initiation factor eif-2b, domain 2"/>
    <property type="match status" value="1"/>
</dbReference>
<dbReference type="InterPro" id="IPR000649">
    <property type="entry name" value="IF-2B-related"/>
</dbReference>
<dbReference type="InterPro" id="IPR037171">
    <property type="entry name" value="NagB/RpiA_transferase-like"/>
</dbReference>
<dbReference type="EMBL" id="CAHIKZ030001568">
    <property type="protein sequence ID" value="CAE1268417.1"/>
    <property type="molecule type" value="Genomic_DNA"/>
</dbReference>
<protein>
    <submittedName>
        <fullName evidence="4">MtnA</fullName>
        <ecNumber evidence="4">5.3.1.23</ecNumber>
    </submittedName>
</protein>
<name>A0A812CK05_ACAPH</name>
<dbReference type="Pfam" id="PF01008">
    <property type="entry name" value="IF-2B"/>
    <property type="match status" value="2"/>
</dbReference>
<dbReference type="Gene3D" id="1.20.120.420">
    <property type="entry name" value="translation initiation factor eif-2b, domain 1"/>
    <property type="match status" value="1"/>
</dbReference>
<keyword evidence="2 4" id="KW-0413">Isomerase</keyword>
<evidence type="ECO:0000313" key="4">
    <source>
        <dbReference type="EMBL" id="CAE1268417.1"/>
    </source>
</evidence>
<dbReference type="InterPro" id="IPR027363">
    <property type="entry name" value="M1Pi_N"/>
</dbReference>
<dbReference type="GO" id="GO:0019509">
    <property type="term" value="P:L-methionine salvage from methylthioadenosine"/>
    <property type="evidence" value="ECO:0007669"/>
    <property type="project" value="TreeGrafter"/>
</dbReference>
<dbReference type="FunFam" id="1.20.120.420:FF:000003">
    <property type="entry name" value="Methylthioribose-1-phosphate isomerase"/>
    <property type="match status" value="1"/>
</dbReference>
<reference evidence="4" key="1">
    <citation type="submission" date="2021-01" db="EMBL/GenBank/DDBJ databases">
        <authorList>
            <person name="Li R."/>
            <person name="Bekaert M."/>
        </authorList>
    </citation>
    <scope>NUCLEOTIDE SEQUENCE</scope>
    <source>
        <strain evidence="4">Farmed</strain>
    </source>
</reference>
<organism evidence="4 5">
    <name type="scientific">Acanthosepion pharaonis</name>
    <name type="common">Pharaoh cuttlefish</name>
    <name type="synonym">Sepia pharaonis</name>
    <dbReference type="NCBI Taxonomy" id="158019"/>
    <lineage>
        <taxon>Eukaryota</taxon>
        <taxon>Metazoa</taxon>
        <taxon>Spiralia</taxon>
        <taxon>Lophotrochozoa</taxon>
        <taxon>Mollusca</taxon>
        <taxon>Cephalopoda</taxon>
        <taxon>Coleoidea</taxon>
        <taxon>Decapodiformes</taxon>
        <taxon>Sepiida</taxon>
        <taxon>Sepiina</taxon>
        <taxon>Sepiidae</taxon>
        <taxon>Acanthosepion</taxon>
    </lineage>
</organism>
<dbReference type="Proteomes" id="UP000597762">
    <property type="component" value="Unassembled WGS sequence"/>
</dbReference>
<dbReference type="InterPro" id="IPR042529">
    <property type="entry name" value="IF_2B-like_C"/>
</dbReference>
<evidence type="ECO:0000313" key="5">
    <source>
        <dbReference type="Proteomes" id="UP000597762"/>
    </source>
</evidence>
<dbReference type="OrthoDB" id="2461at2759"/>
<proteinExistence type="inferred from homology"/>
<comment type="caution">
    <text evidence="4">The sequence shown here is derived from an EMBL/GenBank/DDBJ whole genome shotgun (WGS) entry which is preliminary data.</text>
</comment>
<dbReference type="EC" id="5.3.1.23" evidence="4"/>
<evidence type="ECO:0000256" key="1">
    <source>
        <dbReference type="ARBA" id="ARBA00007251"/>
    </source>
</evidence>
<keyword evidence="5" id="KW-1185">Reference proteome</keyword>
<dbReference type="PANTHER" id="PTHR43475">
    <property type="entry name" value="METHYLTHIORIBOSE-1-PHOSPHATE ISOMERASE"/>
    <property type="match status" value="1"/>
</dbReference>
<comment type="similarity">
    <text evidence="1 3">Belongs to the eIF-2B alpha/beta/delta subunits family.</text>
</comment>
<sequence>MAATLIAIKYEEGCLKILDQLLLPQSFIYVDIKDTADAWNAIKDMKVRGAPAIAIVGCLGLVLELKTHLHNFSTVASVCNFITNKLEYLVTARPTAVNMKEAACRLSMLVKVMSSQEDVTVDQLVEKFTAEVKEMLEKDVSDNKSIGKHGADVILERSNDKPVSVLTHCNTGSLATAGYGTALADRVVANGDTANKIGTYQLAIVAKYHGVPFYVAAPSTSCDMDLPNGDNIVIEERSHKEMTRIKDVVIAPEGINCWNPAFDVTPADLITGGIITEYGVFSPTELKNKLYTMASKEKKRKTEG</sequence>
<accession>A0A812CK05</accession>
<dbReference type="PANTHER" id="PTHR43475:SF1">
    <property type="entry name" value="METHYLTHIORIBOSE-1-PHOSPHATE ISOMERASE"/>
    <property type="match status" value="1"/>
</dbReference>
<evidence type="ECO:0000256" key="2">
    <source>
        <dbReference type="ARBA" id="ARBA00023235"/>
    </source>
</evidence>
<gene>
    <name evidence="4" type="ORF">SPHA_36081</name>
</gene>
<dbReference type="AlphaFoldDB" id="A0A812CK05"/>
<dbReference type="GO" id="GO:0046523">
    <property type="term" value="F:S-methyl-5-thioribose-1-phosphate isomerase activity"/>
    <property type="evidence" value="ECO:0007669"/>
    <property type="project" value="UniProtKB-EC"/>
</dbReference>
<dbReference type="SUPFAM" id="SSF100950">
    <property type="entry name" value="NagB/RpiA/CoA transferase-like"/>
    <property type="match status" value="1"/>
</dbReference>
<evidence type="ECO:0000256" key="3">
    <source>
        <dbReference type="RuleBase" id="RU003814"/>
    </source>
</evidence>